<evidence type="ECO:0000259" key="2">
    <source>
        <dbReference type="Pfam" id="PF09917"/>
    </source>
</evidence>
<accession>A0A963Z076</accession>
<dbReference type="RefSeq" id="WP_227306938.1">
    <property type="nucleotide sequence ID" value="NZ_JAESVA010000003.1"/>
</dbReference>
<evidence type="ECO:0000313" key="4">
    <source>
        <dbReference type="Proteomes" id="UP000721844"/>
    </source>
</evidence>
<comment type="caution">
    <text evidence="3">The sequence shown here is derived from an EMBL/GenBank/DDBJ whole genome shotgun (WGS) entry which is preliminary data.</text>
</comment>
<evidence type="ECO:0000256" key="1">
    <source>
        <dbReference type="SAM" id="SignalP"/>
    </source>
</evidence>
<dbReference type="AlphaFoldDB" id="A0A963Z076"/>
<dbReference type="PANTHER" id="PTHR36919:SF2">
    <property type="entry name" value="BLL6627 PROTEIN"/>
    <property type="match status" value="1"/>
</dbReference>
<keyword evidence="1" id="KW-0732">Signal</keyword>
<sequence length="154" mass="17043">MRIILAVFFGLLLLAAGQGRALAAPPDPSGYWVTGKGEGVVQIYPCGGDARCGALVGFQIDHPQDPTPQTWDHHSQCRFVFIVNLHPRTRAWMGSIIDPKSGHHYSAKVRVMSANQLRLRGYFLLPMLGATRFWTRYTGPTPPADCRMPPNSLE</sequence>
<name>A0A963Z076_9PROT</name>
<proteinExistence type="predicted"/>
<dbReference type="EMBL" id="JAESVA010000003">
    <property type="protein sequence ID" value="MCB8880300.1"/>
    <property type="molecule type" value="Genomic_DNA"/>
</dbReference>
<feature type="chain" id="PRO_5037836221" evidence="1">
    <location>
        <begin position="24"/>
        <end position="154"/>
    </location>
</feature>
<dbReference type="PANTHER" id="PTHR36919">
    <property type="entry name" value="BLR1215 PROTEIN"/>
    <property type="match status" value="1"/>
</dbReference>
<reference evidence="3 4" key="1">
    <citation type="journal article" date="2021" name="Microorganisms">
        <title>Acidisoma silvae sp. nov. and Acidisomacellulosilytica sp. nov., Two Acidophilic Bacteria Isolated from Decaying Wood, Hydrolyzing Cellulose and Producing Poly-3-hydroxybutyrate.</title>
        <authorList>
            <person name="Mieszkin S."/>
            <person name="Pouder E."/>
            <person name="Uroz S."/>
            <person name="Simon-Colin C."/>
            <person name="Alain K."/>
        </authorList>
    </citation>
    <scope>NUCLEOTIDE SEQUENCE [LARGE SCALE GENOMIC DNA]</scope>
    <source>
        <strain evidence="3 4">HW T5.17</strain>
    </source>
</reference>
<gene>
    <name evidence="3" type="ORF">ACELLULO517_08655</name>
</gene>
<protein>
    <submittedName>
        <fullName evidence="3">DUF2147 domain-containing protein</fullName>
    </submittedName>
</protein>
<dbReference type="Gene3D" id="2.40.128.520">
    <property type="match status" value="1"/>
</dbReference>
<dbReference type="Pfam" id="PF09917">
    <property type="entry name" value="DUF2147"/>
    <property type="match status" value="1"/>
</dbReference>
<evidence type="ECO:0000313" key="3">
    <source>
        <dbReference type="EMBL" id="MCB8880300.1"/>
    </source>
</evidence>
<keyword evidence="4" id="KW-1185">Reference proteome</keyword>
<dbReference type="Proteomes" id="UP000721844">
    <property type="component" value="Unassembled WGS sequence"/>
</dbReference>
<feature type="domain" description="DUF2147" evidence="2">
    <location>
        <begin position="30"/>
        <end position="136"/>
    </location>
</feature>
<dbReference type="InterPro" id="IPR019223">
    <property type="entry name" value="DUF2147"/>
</dbReference>
<feature type="signal peptide" evidence="1">
    <location>
        <begin position="1"/>
        <end position="23"/>
    </location>
</feature>
<organism evidence="3 4">
    <name type="scientific">Acidisoma cellulosilyticum</name>
    <dbReference type="NCBI Taxonomy" id="2802395"/>
    <lineage>
        <taxon>Bacteria</taxon>
        <taxon>Pseudomonadati</taxon>
        <taxon>Pseudomonadota</taxon>
        <taxon>Alphaproteobacteria</taxon>
        <taxon>Acetobacterales</taxon>
        <taxon>Acidocellaceae</taxon>
        <taxon>Acidisoma</taxon>
    </lineage>
</organism>